<evidence type="ECO:0000259" key="1">
    <source>
        <dbReference type="Pfam" id="PF13349"/>
    </source>
</evidence>
<name>A0ABU2QV45_9ACTN</name>
<proteinExistence type="predicted"/>
<dbReference type="InterPro" id="IPR025164">
    <property type="entry name" value="Toastrack_DUF4097"/>
</dbReference>
<evidence type="ECO:0000313" key="2">
    <source>
        <dbReference type="EMBL" id="MDT0407932.1"/>
    </source>
</evidence>
<organism evidence="2 3">
    <name type="scientific">Streptomyces evansiae</name>
    <dbReference type="NCBI Taxonomy" id="3075535"/>
    <lineage>
        <taxon>Bacteria</taxon>
        <taxon>Bacillati</taxon>
        <taxon>Actinomycetota</taxon>
        <taxon>Actinomycetes</taxon>
        <taxon>Kitasatosporales</taxon>
        <taxon>Streptomycetaceae</taxon>
        <taxon>Streptomyces</taxon>
    </lineage>
</organism>
<sequence>MQRTDAHRPAPPVRPAAPPAAARWYGTLARPALVLPVLVLSVAAVACGGSGAAPGKARGIPGGGRLVVTTEGGVRIVGTDTADVRVADGAAARWSADGKDRTLDLPCAGAAREDCGRMPLVRVPRGTAVTVEARNAGVEVTDVRGPLRLGTVNGDVVVRDAGDAHGLQRLATRNGSVRATGLAARRVEAGTVNGDVDLRTTTSPVRLSGTTRNGSVRVTLPADPPPYAVRATTVNGRTVNDLPDASAASNHRLTLRTVNGDTEVHPG</sequence>
<accession>A0ABU2QV45</accession>
<protein>
    <submittedName>
        <fullName evidence="2">DUF4097 family beta strand repeat-containing protein</fullName>
    </submittedName>
</protein>
<dbReference type="Pfam" id="PF13349">
    <property type="entry name" value="DUF4097"/>
    <property type="match status" value="1"/>
</dbReference>
<dbReference type="EMBL" id="JAVRET010000003">
    <property type="protein sequence ID" value="MDT0407932.1"/>
    <property type="molecule type" value="Genomic_DNA"/>
</dbReference>
<gene>
    <name evidence="2" type="ORF">RM698_02570</name>
</gene>
<comment type="caution">
    <text evidence="2">The sequence shown here is derived from an EMBL/GenBank/DDBJ whole genome shotgun (WGS) entry which is preliminary data.</text>
</comment>
<feature type="domain" description="DUF4097" evidence="1">
    <location>
        <begin position="147"/>
        <end position="259"/>
    </location>
</feature>
<reference evidence="3" key="1">
    <citation type="submission" date="2023-07" db="EMBL/GenBank/DDBJ databases">
        <title>30 novel species of actinomycetes from the DSMZ collection.</title>
        <authorList>
            <person name="Nouioui I."/>
        </authorList>
    </citation>
    <scope>NUCLEOTIDE SEQUENCE [LARGE SCALE GENOMIC DNA]</scope>
    <source>
        <strain evidence="3">DSM 41979</strain>
    </source>
</reference>
<dbReference type="Proteomes" id="UP001183610">
    <property type="component" value="Unassembled WGS sequence"/>
</dbReference>
<dbReference type="RefSeq" id="WP_010275720.1">
    <property type="nucleotide sequence ID" value="NZ_JAVRET010000003.1"/>
</dbReference>
<keyword evidence="3" id="KW-1185">Reference proteome</keyword>
<evidence type="ECO:0000313" key="3">
    <source>
        <dbReference type="Proteomes" id="UP001183610"/>
    </source>
</evidence>